<feature type="binding site" evidence="9">
    <location>
        <position position="254"/>
    </location>
    <ligand>
        <name>sn-glycerol 3-phosphate</name>
        <dbReference type="ChEBI" id="CHEBI:57597"/>
    </ligand>
</feature>
<feature type="active site" description="Proton acceptor" evidence="9">
    <location>
        <position position="191"/>
    </location>
</feature>
<feature type="binding site" evidence="9">
    <location>
        <position position="50"/>
    </location>
    <ligand>
        <name>NADPH</name>
        <dbReference type="ChEBI" id="CHEBI:57783"/>
    </ligand>
</feature>
<dbReference type="NCBIfam" id="NF000942">
    <property type="entry name" value="PRK00094.1-4"/>
    <property type="match status" value="1"/>
</dbReference>
<feature type="binding site" evidence="9">
    <location>
        <position position="13"/>
    </location>
    <ligand>
        <name>NADPH</name>
        <dbReference type="ChEBI" id="CHEBI:57783"/>
    </ligand>
</feature>
<dbReference type="NCBIfam" id="NF000940">
    <property type="entry name" value="PRK00094.1-2"/>
    <property type="match status" value="1"/>
</dbReference>
<organism evidence="14 15">
    <name type="scientific">Sulfobacillus thermotolerans</name>
    <dbReference type="NCBI Taxonomy" id="338644"/>
    <lineage>
        <taxon>Bacteria</taxon>
        <taxon>Bacillati</taxon>
        <taxon>Bacillota</taxon>
        <taxon>Clostridia</taxon>
        <taxon>Eubacteriales</taxon>
        <taxon>Clostridiales Family XVII. Incertae Sedis</taxon>
        <taxon>Sulfobacillus</taxon>
    </lineage>
</organism>
<feature type="binding site" evidence="9">
    <location>
        <position position="191"/>
    </location>
    <ligand>
        <name>sn-glycerol 3-phosphate</name>
        <dbReference type="ChEBI" id="CHEBI:57597"/>
    </ligand>
</feature>
<dbReference type="InterPro" id="IPR011128">
    <property type="entry name" value="G3P_DH_NAD-dep_N"/>
</dbReference>
<keyword evidence="3 9" id="KW-0521">NADP</keyword>
<feature type="binding site" evidence="9">
    <location>
        <position position="279"/>
    </location>
    <ligand>
        <name>NADPH</name>
        <dbReference type="ChEBI" id="CHEBI:57783"/>
    </ligand>
</feature>
<evidence type="ECO:0000256" key="10">
    <source>
        <dbReference type="RuleBase" id="RU000437"/>
    </source>
</evidence>
<dbReference type="Gene3D" id="3.40.50.720">
    <property type="entry name" value="NAD(P)-binding Rossmann-like Domain"/>
    <property type="match status" value="1"/>
</dbReference>
<evidence type="ECO:0000256" key="5">
    <source>
        <dbReference type="ARBA" id="ARBA00023027"/>
    </source>
</evidence>
<feature type="binding site" evidence="9">
    <location>
        <position position="34"/>
    </location>
    <ligand>
        <name>NADPH</name>
        <dbReference type="ChEBI" id="CHEBI:57783"/>
    </ligand>
</feature>
<keyword evidence="7 9" id="KW-0594">Phospholipid biosynthesis</keyword>
<feature type="binding site" evidence="9">
    <location>
        <position position="255"/>
    </location>
    <ligand>
        <name>sn-glycerol 3-phosphate</name>
        <dbReference type="ChEBI" id="CHEBI:57597"/>
    </ligand>
</feature>
<feature type="binding site" evidence="9">
    <location>
        <position position="255"/>
    </location>
    <ligand>
        <name>NADPH</name>
        <dbReference type="ChEBI" id="CHEBI:57783"/>
    </ligand>
</feature>
<dbReference type="Pfam" id="PF01210">
    <property type="entry name" value="NAD_Gly3P_dh_N"/>
    <property type="match status" value="1"/>
</dbReference>
<evidence type="ECO:0000313" key="15">
    <source>
        <dbReference type="Proteomes" id="UP000325292"/>
    </source>
</evidence>
<sequence length="333" mass="36133">MNERLTIFGSGNWGLALADQASRSMAQVMVYVRRRELQQFLTTRRQHPDYLRHLTFSSQVSFTNDLEEAARFSPYWVLAVPSQHMRDIGQRLEPWTPVARYAVSAAKGLEVGTDRRMTEVLRECWHGAKVELGVLSGPNLAGEISQGQPAASVLAGSPALFKSMANILGQGNLRLYGQRDIVGVELGGAFKNILAIAVGIAVESGLGDNAQAAIMTRGLHEMGRLAVRMGARWETLAGLSGLGDVVATSNSPSSRNRWFGQELAKGRSVDAILGSTPMVVEGVPTAYAARDLGQKFGLPVPITTEVVEIFNGKSVKLAVEALMSRQRVEESDR</sequence>
<dbReference type="EMBL" id="CP019454">
    <property type="protein sequence ID" value="AUW93655.1"/>
    <property type="molecule type" value="Genomic_DNA"/>
</dbReference>
<dbReference type="HAMAP" id="MF_00394">
    <property type="entry name" value="NAD_Glyc3P_dehydrog"/>
    <property type="match status" value="1"/>
</dbReference>
<feature type="binding site" evidence="9">
    <location>
        <position position="137"/>
    </location>
    <ligand>
        <name>sn-glycerol 3-phosphate</name>
        <dbReference type="ChEBI" id="CHEBI:57597"/>
    </ligand>
</feature>
<feature type="binding site" evidence="9">
    <location>
        <position position="107"/>
    </location>
    <ligand>
        <name>NADPH</name>
        <dbReference type="ChEBI" id="CHEBI:57783"/>
    </ligand>
</feature>
<evidence type="ECO:0000313" key="14">
    <source>
        <dbReference type="EMBL" id="AUW93655.1"/>
    </source>
</evidence>
<comment type="pathway">
    <text evidence="9">Membrane lipid metabolism; glycerophospholipid metabolism.</text>
</comment>
<evidence type="ECO:0000256" key="3">
    <source>
        <dbReference type="ARBA" id="ARBA00022857"/>
    </source>
</evidence>
<comment type="function">
    <text evidence="9">Catalyzes the reduction of the glycolytic intermediate dihydroxyacetone phosphate (DHAP) to sn-glycerol 3-phosphate (G3P), the key precursor for phospholipid synthesis.</text>
</comment>
<comment type="subcellular location">
    <subcellularLocation>
        <location evidence="9">Cytoplasm</location>
    </subcellularLocation>
</comment>
<evidence type="ECO:0000259" key="12">
    <source>
        <dbReference type="Pfam" id="PF01210"/>
    </source>
</evidence>
<evidence type="ECO:0000256" key="1">
    <source>
        <dbReference type="ARBA" id="ARBA00011009"/>
    </source>
</evidence>
<accession>A0ABM6RQT7</accession>
<feature type="domain" description="Glycerol-3-phosphate dehydrogenase NAD-dependent N-terminal" evidence="12">
    <location>
        <begin position="5"/>
        <end position="155"/>
    </location>
</feature>
<evidence type="ECO:0000256" key="7">
    <source>
        <dbReference type="ARBA" id="ARBA00023209"/>
    </source>
</evidence>
<keyword evidence="9" id="KW-0547">Nucleotide-binding</keyword>
<keyword evidence="2 9" id="KW-0444">Lipid biosynthesis</keyword>
<dbReference type="Proteomes" id="UP000325292">
    <property type="component" value="Chromosome"/>
</dbReference>
<feature type="binding site" evidence="9">
    <location>
        <position position="33"/>
    </location>
    <ligand>
        <name>NADPH</name>
        <dbReference type="ChEBI" id="CHEBI:57783"/>
    </ligand>
</feature>
<evidence type="ECO:0000256" key="4">
    <source>
        <dbReference type="ARBA" id="ARBA00023002"/>
    </source>
</evidence>
<evidence type="ECO:0000256" key="6">
    <source>
        <dbReference type="ARBA" id="ARBA00023098"/>
    </source>
</evidence>
<comment type="catalytic activity">
    <reaction evidence="9">
        <text>sn-glycerol 3-phosphate + NAD(+) = dihydroxyacetone phosphate + NADH + H(+)</text>
        <dbReference type="Rhea" id="RHEA:11092"/>
        <dbReference type="ChEBI" id="CHEBI:15378"/>
        <dbReference type="ChEBI" id="CHEBI:57540"/>
        <dbReference type="ChEBI" id="CHEBI:57597"/>
        <dbReference type="ChEBI" id="CHEBI:57642"/>
        <dbReference type="ChEBI" id="CHEBI:57945"/>
        <dbReference type="EC" id="1.1.1.94"/>
    </reaction>
</comment>
<proteinExistence type="inferred from homology"/>
<dbReference type="PRINTS" id="PR00077">
    <property type="entry name" value="GPDHDRGNASE"/>
</dbReference>
<dbReference type="PIRSF" id="PIRSF000114">
    <property type="entry name" value="Glycerol-3-P_dh"/>
    <property type="match status" value="1"/>
</dbReference>
<dbReference type="InterPro" id="IPR013328">
    <property type="entry name" value="6PGD_dom2"/>
</dbReference>
<name>A0ABM6RQT7_9FIRM</name>
<keyword evidence="5 9" id="KW-0520">NAD</keyword>
<gene>
    <name evidence="9" type="primary">gpsA</name>
    <name evidence="14" type="ORF">BXT84_06625</name>
</gene>
<evidence type="ECO:0000256" key="9">
    <source>
        <dbReference type="HAMAP-Rule" id="MF_00394"/>
    </source>
</evidence>
<dbReference type="InterPro" id="IPR006168">
    <property type="entry name" value="G3P_DH_NAD-dep"/>
</dbReference>
<keyword evidence="6 9" id="KW-0443">Lipid metabolism</keyword>
<feature type="binding site" evidence="9">
    <location>
        <position position="141"/>
    </location>
    <ligand>
        <name>NADPH</name>
        <dbReference type="ChEBI" id="CHEBI:57783"/>
    </ligand>
</feature>
<keyword evidence="9" id="KW-0963">Cytoplasm</keyword>
<dbReference type="SUPFAM" id="SSF51735">
    <property type="entry name" value="NAD(P)-binding Rossmann-fold domains"/>
    <property type="match status" value="1"/>
</dbReference>
<feature type="domain" description="Glycerol-3-phosphate dehydrogenase NAD-dependent C-terminal" evidence="13">
    <location>
        <begin position="180"/>
        <end position="314"/>
    </location>
</feature>
<evidence type="ECO:0000256" key="2">
    <source>
        <dbReference type="ARBA" id="ARBA00022516"/>
    </source>
</evidence>
<dbReference type="Pfam" id="PF07479">
    <property type="entry name" value="NAD_Gly3P_dh_C"/>
    <property type="match status" value="1"/>
</dbReference>
<protein>
    <recommendedName>
        <fullName evidence="9">Glycerol-3-phosphate dehydrogenase [NAD(P)+]</fullName>
        <ecNumber evidence="9">1.1.1.94</ecNumber>
    </recommendedName>
    <alternativeName>
        <fullName evidence="9">NAD(P)(+)-dependent glycerol-3-phosphate dehydrogenase</fullName>
    </alternativeName>
    <alternativeName>
        <fullName evidence="9">NAD(P)H-dependent dihydroxyacetone-phosphate reductase</fullName>
    </alternativeName>
</protein>
<dbReference type="PANTHER" id="PTHR11728:SF1">
    <property type="entry name" value="GLYCEROL-3-PHOSPHATE DEHYDROGENASE [NAD(+)] 2, CHLOROPLASTIC"/>
    <property type="match status" value="1"/>
</dbReference>
<feature type="binding site" evidence="9">
    <location>
        <position position="107"/>
    </location>
    <ligand>
        <name>sn-glycerol 3-phosphate</name>
        <dbReference type="ChEBI" id="CHEBI:57597"/>
    </ligand>
</feature>
<reference evidence="14 15" key="1">
    <citation type="journal article" date="2019" name="Sci. Rep.">
        <title>Sulfobacillus thermotolerans: new insights into resistance and metabolic capacities of acidophilic chemolithotrophs.</title>
        <authorList>
            <person name="Panyushkina A.E."/>
            <person name="Babenko V.V."/>
            <person name="Nikitina A.S."/>
            <person name="Selezneva O.V."/>
            <person name="Tsaplina I.A."/>
            <person name="Letarova M.A."/>
            <person name="Kostryukova E.S."/>
            <person name="Letarov A.V."/>
        </authorList>
    </citation>
    <scope>NUCLEOTIDE SEQUENCE [LARGE SCALE GENOMIC DNA]</scope>
    <source>
        <strain evidence="14 15">Kr1</strain>
    </source>
</reference>
<feature type="binding site" evidence="9">
    <location>
        <position position="281"/>
    </location>
    <ligand>
        <name>NADPH</name>
        <dbReference type="ChEBI" id="CHEBI:57783"/>
    </ligand>
</feature>
<feature type="binding site" evidence="9">
    <location>
        <position position="256"/>
    </location>
    <ligand>
        <name>sn-glycerol 3-phosphate</name>
        <dbReference type="ChEBI" id="CHEBI:57597"/>
    </ligand>
</feature>
<dbReference type="EC" id="1.1.1.94" evidence="9"/>
<evidence type="ECO:0000256" key="8">
    <source>
        <dbReference type="ARBA" id="ARBA00023264"/>
    </source>
</evidence>
<dbReference type="PANTHER" id="PTHR11728">
    <property type="entry name" value="GLYCEROL-3-PHOSPHATE DEHYDROGENASE"/>
    <property type="match status" value="1"/>
</dbReference>
<dbReference type="InterPro" id="IPR036291">
    <property type="entry name" value="NAD(P)-bd_dom_sf"/>
</dbReference>
<comment type="catalytic activity">
    <reaction evidence="9 11">
        <text>sn-glycerol 3-phosphate + NADP(+) = dihydroxyacetone phosphate + NADPH + H(+)</text>
        <dbReference type="Rhea" id="RHEA:11096"/>
        <dbReference type="ChEBI" id="CHEBI:15378"/>
        <dbReference type="ChEBI" id="CHEBI:57597"/>
        <dbReference type="ChEBI" id="CHEBI:57642"/>
        <dbReference type="ChEBI" id="CHEBI:57783"/>
        <dbReference type="ChEBI" id="CHEBI:58349"/>
        <dbReference type="EC" id="1.1.1.94"/>
    </reaction>
</comment>
<keyword evidence="15" id="KW-1185">Reference proteome</keyword>
<dbReference type="SUPFAM" id="SSF48179">
    <property type="entry name" value="6-phosphogluconate dehydrogenase C-terminal domain-like"/>
    <property type="match status" value="1"/>
</dbReference>
<evidence type="ECO:0000259" key="13">
    <source>
        <dbReference type="Pfam" id="PF07479"/>
    </source>
</evidence>
<dbReference type="InterPro" id="IPR006109">
    <property type="entry name" value="G3P_DH_NAD-dep_C"/>
</dbReference>
<evidence type="ECO:0000256" key="11">
    <source>
        <dbReference type="RuleBase" id="RU000439"/>
    </source>
</evidence>
<comment type="caution">
    <text evidence="9">Lacks conserved residue(s) required for the propagation of feature annotation.</text>
</comment>
<dbReference type="InterPro" id="IPR008927">
    <property type="entry name" value="6-PGluconate_DH-like_C_sf"/>
</dbReference>
<comment type="similarity">
    <text evidence="1 9 10">Belongs to the NAD-dependent glycerol-3-phosphate dehydrogenase family.</text>
</comment>
<keyword evidence="4 9" id="KW-0560">Oxidoreductase</keyword>
<dbReference type="Gene3D" id="1.10.1040.10">
    <property type="entry name" value="N-(1-d-carboxylethyl)-l-norvaline Dehydrogenase, domain 2"/>
    <property type="match status" value="1"/>
</dbReference>
<feature type="binding site" evidence="9">
    <location>
        <position position="244"/>
    </location>
    <ligand>
        <name>sn-glycerol 3-phosphate</name>
        <dbReference type="ChEBI" id="CHEBI:57597"/>
    </ligand>
</feature>
<keyword evidence="8 9" id="KW-1208">Phospholipid metabolism</keyword>